<gene>
    <name evidence="4" type="ORF">ABB05_16135</name>
    <name evidence="3" type="ORF">ACA29_23520</name>
</gene>
<reference evidence="3 5" key="2">
    <citation type="submission" date="2015-06" db="EMBL/GenBank/DDBJ databases">
        <title>Genome sequencing project of Bacillus galactosidilyticus PL133.</title>
        <authorList>
            <person name="Gaiero J."/>
            <person name="Nicol R."/>
            <person name="Habash M."/>
        </authorList>
    </citation>
    <scope>NUCLEOTIDE SEQUENCE [LARGE SCALE GENOMIC DNA]</scope>
    <source>
        <strain evidence="3 5">PL133</strain>
    </source>
</reference>
<dbReference type="AlphaFoldDB" id="A0A0Q9XZ86"/>
<dbReference type="Proteomes" id="UP000053881">
    <property type="component" value="Unassembled WGS sequence"/>
</dbReference>
<reference evidence="4 6" key="1">
    <citation type="submission" date="2015-05" db="EMBL/GenBank/DDBJ databases">
        <title>Comparison of genome.</title>
        <authorList>
            <person name="Zheng Z."/>
            <person name="Sun M."/>
        </authorList>
    </citation>
    <scope>NUCLEOTIDE SEQUENCE [LARGE SCALE GENOMIC DNA]</scope>
    <source>
        <strain evidence="4 6">G25-74</strain>
    </source>
</reference>
<dbReference type="CDD" id="cd04301">
    <property type="entry name" value="NAT_SF"/>
    <property type="match status" value="1"/>
</dbReference>
<dbReference type="PANTHER" id="PTHR13947">
    <property type="entry name" value="GNAT FAMILY N-ACETYLTRANSFERASE"/>
    <property type="match status" value="1"/>
</dbReference>
<protein>
    <recommendedName>
        <fullName evidence="2">N-acetyltransferase domain-containing protein</fullName>
    </recommendedName>
</protein>
<comment type="caution">
    <text evidence="3">The sequence shown here is derived from an EMBL/GenBank/DDBJ whole genome shotgun (WGS) entry which is preliminary data.</text>
</comment>
<dbReference type="PROSITE" id="PS51186">
    <property type="entry name" value="GNAT"/>
    <property type="match status" value="1"/>
</dbReference>
<sequence>MLPSQASSNLEDMKKVTNIVNDVYGVSEENLWMDGAVRTTVEEIAEYTENGEIAVARSMEQIIGCVRVTWIDKETGELGMLAVDEQYQGTGIGRKLILFAEEKCRNEEFHKMQLELLVPEEGSHPSKVILENWYTRLGYQQIRTDSFAASFPRLAQLLAIPCKLVVFQKQLKKQAVTSGHKQFEGISRSCDGD</sequence>
<dbReference type="InterPro" id="IPR050769">
    <property type="entry name" value="NAT_camello-type"/>
</dbReference>
<dbReference type="GO" id="GO:0008080">
    <property type="term" value="F:N-acetyltransferase activity"/>
    <property type="evidence" value="ECO:0007669"/>
    <property type="project" value="InterPro"/>
</dbReference>
<dbReference type="EMBL" id="LDJR01000057">
    <property type="protein sequence ID" value="OAK68283.1"/>
    <property type="molecule type" value="Genomic_DNA"/>
</dbReference>
<dbReference type="InterPro" id="IPR016181">
    <property type="entry name" value="Acyl_CoA_acyltransferase"/>
</dbReference>
<dbReference type="Gene3D" id="3.40.630.30">
    <property type="match status" value="1"/>
</dbReference>
<dbReference type="SUPFAM" id="SSF55729">
    <property type="entry name" value="Acyl-CoA N-acyltransferases (Nat)"/>
    <property type="match status" value="1"/>
</dbReference>
<dbReference type="PATRIC" id="fig|217031.4.peg.7934"/>
<evidence type="ECO:0000259" key="2">
    <source>
        <dbReference type="PROSITE" id="PS51186"/>
    </source>
</evidence>
<dbReference type="EMBL" id="LGPB01000140">
    <property type="protein sequence ID" value="KRG09441.1"/>
    <property type="molecule type" value="Genomic_DNA"/>
</dbReference>
<keyword evidence="1" id="KW-0808">Transferase</keyword>
<name>A0A0Q9XZ86_9BACI</name>
<dbReference type="Proteomes" id="UP000077881">
    <property type="component" value="Unassembled WGS sequence"/>
</dbReference>
<evidence type="ECO:0000313" key="6">
    <source>
        <dbReference type="Proteomes" id="UP000077881"/>
    </source>
</evidence>
<evidence type="ECO:0000313" key="3">
    <source>
        <dbReference type="EMBL" id="KRG09441.1"/>
    </source>
</evidence>
<dbReference type="PANTHER" id="PTHR13947:SF37">
    <property type="entry name" value="LD18367P"/>
    <property type="match status" value="1"/>
</dbReference>
<evidence type="ECO:0000256" key="1">
    <source>
        <dbReference type="ARBA" id="ARBA00022679"/>
    </source>
</evidence>
<proteinExistence type="predicted"/>
<evidence type="ECO:0000313" key="5">
    <source>
        <dbReference type="Proteomes" id="UP000053881"/>
    </source>
</evidence>
<organism evidence="3 5">
    <name type="scientific">Lederbergia galactosidilytica</name>
    <dbReference type="NCBI Taxonomy" id="217031"/>
    <lineage>
        <taxon>Bacteria</taxon>
        <taxon>Bacillati</taxon>
        <taxon>Bacillota</taxon>
        <taxon>Bacilli</taxon>
        <taxon>Bacillales</taxon>
        <taxon>Bacillaceae</taxon>
        <taxon>Lederbergia</taxon>
    </lineage>
</organism>
<dbReference type="InterPro" id="IPR000182">
    <property type="entry name" value="GNAT_dom"/>
</dbReference>
<accession>A0A0Q9XZ86</accession>
<dbReference type="STRING" id="217031.ABB05_16135"/>
<evidence type="ECO:0000313" key="4">
    <source>
        <dbReference type="EMBL" id="OAK68283.1"/>
    </source>
</evidence>
<dbReference type="Pfam" id="PF00583">
    <property type="entry name" value="Acetyltransf_1"/>
    <property type="match status" value="1"/>
</dbReference>
<feature type="domain" description="N-acetyltransferase" evidence="2">
    <location>
        <begin position="11"/>
        <end position="163"/>
    </location>
</feature>
<keyword evidence="6" id="KW-1185">Reference proteome</keyword>